<dbReference type="SUPFAM" id="SSF47090">
    <property type="entry name" value="PGBD-like"/>
    <property type="match status" value="1"/>
</dbReference>
<dbReference type="Pfam" id="PF00877">
    <property type="entry name" value="NLPC_P60"/>
    <property type="match status" value="1"/>
</dbReference>
<dbReference type="Gene3D" id="3.90.1720.10">
    <property type="entry name" value="endopeptidase domain like (from Nostoc punctiforme)"/>
    <property type="match status" value="1"/>
</dbReference>
<comment type="similarity">
    <text evidence="1">Belongs to the peptidase C40 family.</text>
</comment>
<keyword evidence="3" id="KW-0378">Hydrolase</keyword>
<dbReference type="OrthoDB" id="9808890at2"/>
<dbReference type="RefSeq" id="WP_093691677.1">
    <property type="nucleotide sequence ID" value="NZ_FNBU01000028.1"/>
</dbReference>
<gene>
    <name evidence="6" type="ORF">SAMN05660235_02679</name>
</gene>
<dbReference type="SUPFAM" id="SSF54001">
    <property type="entry name" value="Cysteine proteinases"/>
    <property type="match status" value="1"/>
</dbReference>
<dbReference type="InterPro" id="IPR000064">
    <property type="entry name" value="NLP_P60_dom"/>
</dbReference>
<accession>A0A1G7NU68</accession>
<keyword evidence="2" id="KW-0645">Protease</keyword>
<dbReference type="Pfam" id="PF01471">
    <property type="entry name" value="PG_binding_1"/>
    <property type="match status" value="1"/>
</dbReference>
<organism evidence="6 7">
    <name type="scientific">Sporolituus thermophilus DSM 23256</name>
    <dbReference type="NCBI Taxonomy" id="1123285"/>
    <lineage>
        <taxon>Bacteria</taxon>
        <taxon>Bacillati</taxon>
        <taxon>Bacillota</taxon>
        <taxon>Negativicutes</taxon>
        <taxon>Selenomonadales</taxon>
        <taxon>Sporomusaceae</taxon>
        <taxon>Sporolituus</taxon>
    </lineage>
</organism>
<evidence type="ECO:0000313" key="7">
    <source>
        <dbReference type="Proteomes" id="UP000243333"/>
    </source>
</evidence>
<name>A0A1G7NU68_9FIRM</name>
<dbReference type="Gene3D" id="1.10.101.10">
    <property type="entry name" value="PGBD-like superfamily/PGBD"/>
    <property type="match status" value="1"/>
</dbReference>
<dbReference type="InterPro" id="IPR038765">
    <property type="entry name" value="Papain-like_cys_pep_sf"/>
</dbReference>
<proteinExistence type="inferred from homology"/>
<dbReference type="PANTHER" id="PTHR47053">
    <property type="entry name" value="MUREIN DD-ENDOPEPTIDASE MEPH-RELATED"/>
    <property type="match status" value="1"/>
</dbReference>
<sequence>MGIFGSFLAIITLLLLLTSPVAGSPVEPLPPILKQGMAGEEVAHLQSKLLELGFYTDAVDGKFGTQTRLAVMHFQQATGIEPDGVVGTLTWQALREYHEQPELSRSGGNERKGQQIAAFATRYLGTPYAWSGQTPGGFDCSGFIVYVLEHFGITVPRTADEQFAVGQWVSRTELKPGDLVFFSTYAPGPSHVGIYLGGDLFIHASSAAGEVTVTSMKKEYYVARYLGARRLLK</sequence>
<keyword evidence="7" id="KW-1185">Reference proteome</keyword>
<dbReference type="Proteomes" id="UP000243333">
    <property type="component" value="Unassembled WGS sequence"/>
</dbReference>
<protein>
    <submittedName>
        <fullName evidence="6">Peptidoglycan binding domain-containing protein</fullName>
    </submittedName>
</protein>
<dbReference type="GO" id="GO:0008234">
    <property type="term" value="F:cysteine-type peptidase activity"/>
    <property type="evidence" value="ECO:0007669"/>
    <property type="project" value="UniProtKB-KW"/>
</dbReference>
<reference evidence="7" key="1">
    <citation type="submission" date="2016-10" db="EMBL/GenBank/DDBJ databases">
        <authorList>
            <person name="Varghese N."/>
            <person name="Submissions S."/>
        </authorList>
    </citation>
    <scope>NUCLEOTIDE SEQUENCE [LARGE SCALE GENOMIC DNA]</scope>
    <source>
        <strain evidence="7">DSM 23256</strain>
    </source>
</reference>
<evidence type="ECO:0000256" key="4">
    <source>
        <dbReference type="ARBA" id="ARBA00022807"/>
    </source>
</evidence>
<dbReference type="InterPro" id="IPR036365">
    <property type="entry name" value="PGBD-like_sf"/>
</dbReference>
<dbReference type="PANTHER" id="PTHR47053:SF1">
    <property type="entry name" value="MUREIN DD-ENDOPEPTIDASE MEPH-RELATED"/>
    <property type="match status" value="1"/>
</dbReference>
<dbReference type="InterPro" id="IPR051202">
    <property type="entry name" value="Peptidase_C40"/>
</dbReference>
<dbReference type="InterPro" id="IPR002477">
    <property type="entry name" value="Peptidoglycan-bd-like"/>
</dbReference>
<dbReference type="InterPro" id="IPR036366">
    <property type="entry name" value="PGBDSf"/>
</dbReference>
<dbReference type="EMBL" id="FNBU01000028">
    <property type="protein sequence ID" value="SDF76859.1"/>
    <property type="molecule type" value="Genomic_DNA"/>
</dbReference>
<keyword evidence="4" id="KW-0788">Thiol protease</keyword>
<evidence type="ECO:0000313" key="6">
    <source>
        <dbReference type="EMBL" id="SDF76859.1"/>
    </source>
</evidence>
<evidence type="ECO:0000256" key="3">
    <source>
        <dbReference type="ARBA" id="ARBA00022801"/>
    </source>
</evidence>
<dbReference type="PROSITE" id="PS51935">
    <property type="entry name" value="NLPC_P60"/>
    <property type="match status" value="1"/>
</dbReference>
<evidence type="ECO:0000256" key="1">
    <source>
        <dbReference type="ARBA" id="ARBA00007074"/>
    </source>
</evidence>
<feature type="domain" description="NlpC/P60" evidence="5">
    <location>
        <begin position="110"/>
        <end position="232"/>
    </location>
</feature>
<dbReference type="GO" id="GO:0006508">
    <property type="term" value="P:proteolysis"/>
    <property type="evidence" value="ECO:0007669"/>
    <property type="project" value="UniProtKB-KW"/>
</dbReference>
<dbReference type="AlphaFoldDB" id="A0A1G7NU68"/>
<evidence type="ECO:0000256" key="2">
    <source>
        <dbReference type="ARBA" id="ARBA00022670"/>
    </source>
</evidence>
<evidence type="ECO:0000259" key="5">
    <source>
        <dbReference type="PROSITE" id="PS51935"/>
    </source>
</evidence>
<dbReference type="STRING" id="1123285.SAMN05660235_02679"/>